<dbReference type="AlphaFoldDB" id="A0A9P0MQI8"/>
<organism evidence="2 3">
    <name type="scientific">Nezara viridula</name>
    <name type="common">Southern green stink bug</name>
    <name type="synonym">Cimex viridulus</name>
    <dbReference type="NCBI Taxonomy" id="85310"/>
    <lineage>
        <taxon>Eukaryota</taxon>
        <taxon>Metazoa</taxon>
        <taxon>Ecdysozoa</taxon>
        <taxon>Arthropoda</taxon>
        <taxon>Hexapoda</taxon>
        <taxon>Insecta</taxon>
        <taxon>Pterygota</taxon>
        <taxon>Neoptera</taxon>
        <taxon>Paraneoptera</taxon>
        <taxon>Hemiptera</taxon>
        <taxon>Heteroptera</taxon>
        <taxon>Panheteroptera</taxon>
        <taxon>Pentatomomorpha</taxon>
        <taxon>Pentatomoidea</taxon>
        <taxon>Pentatomidae</taxon>
        <taxon>Pentatominae</taxon>
        <taxon>Nezara</taxon>
    </lineage>
</organism>
<dbReference type="EMBL" id="OV725080">
    <property type="protein sequence ID" value="CAH1399326.1"/>
    <property type="molecule type" value="Genomic_DNA"/>
</dbReference>
<evidence type="ECO:0008006" key="4">
    <source>
        <dbReference type="Google" id="ProtNLM"/>
    </source>
</evidence>
<evidence type="ECO:0000256" key="1">
    <source>
        <dbReference type="SAM" id="SignalP"/>
    </source>
</evidence>
<dbReference type="Proteomes" id="UP001152798">
    <property type="component" value="Chromosome 4"/>
</dbReference>
<feature type="chain" id="PRO_5040378408" description="Neuropeptide" evidence="1">
    <location>
        <begin position="17"/>
        <end position="157"/>
    </location>
</feature>
<sequence>MTLLFVSLQAIAPLSGYPGTVIAVNKARVIPSHQALTKPTPTVIHNSNGGLEEEEHEFMRKRQLVSTIETRTSPSRSLLQPGPYPGYCTLRNGGLPLQDLSNIPTKPQELKQINFNPCSSPETTQTRTMLPPNLSATVSPVNNSEITLMEEEISQDK</sequence>
<feature type="signal peptide" evidence="1">
    <location>
        <begin position="1"/>
        <end position="16"/>
    </location>
</feature>
<reference evidence="2" key="1">
    <citation type="submission" date="2022-01" db="EMBL/GenBank/DDBJ databases">
        <authorList>
            <person name="King R."/>
        </authorList>
    </citation>
    <scope>NUCLEOTIDE SEQUENCE</scope>
</reference>
<proteinExistence type="predicted"/>
<dbReference type="OrthoDB" id="6431884at2759"/>
<keyword evidence="3" id="KW-1185">Reference proteome</keyword>
<name>A0A9P0MQI8_NEZVI</name>
<gene>
    <name evidence="2" type="ORF">NEZAVI_LOCUS8800</name>
</gene>
<protein>
    <recommendedName>
        <fullName evidence="4">Neuropeptide</fullName>
    </recommendedName>
</protein>
<keyword evidence="1" id="KW-0732">Signal</keyword>
<accession>A0A9P0MQI8</accession>
<evidence type="ECO:0000313" key="3">
    <source>
        <dbReference type="Proteomes" id="UP001152798"/>
    </source>
</evidence>
<evidence type="ECO:0000313" key="2">
    <source>
        <dbReference type="EMBL" id="CAH1399326.1"/>
    </source>
</evidence>